<evidence type="ECO:0000313" key="3">
    <source>
        <dbReference type="EMBL" id="CAB4937751.1"/>
    </source>
</evidence>
<sequence>MVDAYLMSLAVRSGGSLALHANDVQGVVSVRQWQHSDPNPRGPGVLVSDCEWGQTEVQVGVAPTQVGSWLQVDDLLAGGTPFTFSAWLRPTDLSADSVICSWLTPVGAVALVAVGGELTLRRWHDDRVDDLSTGQRLRERAWHFVGAVVDASEERVTVFSAPWGRTGGPFVREFVGHHVGPRDDNGGLMVGRAAGVATGAFDGNVAGVRVHLRSLDIVELMDLMNGLGDHADHEWHFDDRSDPDSAPPVAEGTPALTLSGAPAWSTLIPPPVESTGRPLVLGGSIHLHRDDVDDCDWPLAATIEVPVDAPSGFYSLRITTADQERDLPFLVMGSARVTLLVPTLTWQAYGNLGRAPEQWPGRSHYSLHSDGSPVLITTSRRPCDTFSPHARLQVDSGDGFADGAVVTHLMMADLYAWHWLVSEGVRPAVLDDRELHHAGADVLSGVDVLVLSAHPEYWTTQMLDALQGHLGRGGHVIYLGGNGLYWVTSLHPTKPHLMEVRRWGGSQVSSVDQVDRTHQYESVAGGLWAEAGRPPNESVSVAFTGFGAGDSLEYERTEASYTPEWSWMFDGVEGRRFGTEGINTGAGNEFDRVDTDLPSPGRLTIVATAHPQTTDHFGVLEYGRSRAPHPLVSAHMVMAETDAGGLVFSTSAVTASGCLVVEGPDAPLRRVVSNVLRRMLDNPR</sequence>
<accession>A0A6J7J4F9</accession>
<protein>
    <submittedName>
        <fullName evidence="3">Unannotated protein</fullName>
    </submittedName>
</protein>
<dbReference type="AlphaFoldDB" id="A0A6J7J4F9"/>
<dbReference type="InterPro" id="IPR013320">
    <property type="entry name" value="ConA-like_dom_sf"/>
</dbReference>
<name>A0A6J7J4F9_9ZZZZ</name>
<feature type="region of interest" description="Disordered" evidence="1">
    <location>
        <begin position="235"/>
        <end position="256"/>
    </location>
</feature>
<evidence type="ECO:0000259" key="2">
    <source>
        <dbReference type="Pfam" id="PF20254"/>
    </source>
</evidence>
<proteinExistence type="predicted"/>
<reference evidence="3" key="1">
    <citation type="submission" date="2020-05" db="EMBL/GenBank/DDBJ databases">
        <authorList>
            <person name="Chiriac C."/>
            <person name="Salcher M."/>
            <person name="Ghai R."/>
            <person name="Kavagutti S V."/>
        </authorList>
    </citation>
    <scope>NUCLEOTIDE SEQUENCE</scope>
</reference>
<gene>
    <name evidence="3" type="ORF">UFOPK3773_00650</name>
</gene>
<dbReference type="InterPro" id="IPR046540">
    <property type="entry name" value="DMFA2_C"/>
</dbReference>
<dbReference type="Pfam" id="PF20254">
    <property type="entry name" value="DMFA2_C"/>
    <property type="match status" value="1"/>
</dbReference>
<dbReference type="EMBL" id="CAFBNF010000050">
    <property type="protein sequence ID" value="CAB4937751.1"/>
    <property type="molecule type" value="Genomic_DNA"/>
</dbReference>
<feature type="domain" description="N,N-dimethylformamidase beta subunit-like C-terminal" evidence="2">
    <location>
        <begin position="284"/>
        <end position="659"/>
    </location>
</feature>
<evidence type="ECO:0000256" key="1">
    <source>
        <dbReference type="SAM" id="MobiDB-lite"/>
    </source>
</evidence>
<dbReference type="SUPFAM" id="SSF49899">
    <property type="entry name" value="Concanavalin A-like lectins/glucanases"/>
    <property type="match status" value="1"/>
</dbReference>
<dbReference type="Gene3D" id="2.60.120.200">
    <property type="match status" value="1"/>
</dbReference>
<organism evidence="3">
    <name type="scientific">freshwater metagenome</name>
    <dbReference type="NCBI Taxonomy" id="449393"/>
    <lineage>
        <taxon>unclassified sequences</taxon>
        <taxon>metagenomes</taxon>
        <taxon>ecological metagenomes</taxon>
    </lineage>
</organism>